<dbReference type="SMART" id="SM00028">
    <property type="entry name" value="TPR"/>
    <property type="match status" value="6"/>
</dbReference>
<feature type="chain" id="PRO_5001757456" evidence="4">
    <location>
        <begin position="25"/>
        <end position="572"/>
    </location>
</feature>
<evidence type="ECO:0000313" key="6">
    <source>
        <dbReference type="Proteomes" id="UP000028252"/>
    </source>
</evidence>
<comment type="caution">
    <text evidence="5">The sequence shown here is derived from an EMBL/GenBank/DDBJ whole genome shotgun (WGS) entry which is preliminary data.</text>
</comment>
<dbReference type="RefSeq" id="WP_036184626.1">
    <property type="nucleotide sequence ID" value="NZ_JMQN01000015.1"/>
</dbReference>
<evidence type="ECO:0000256" key="2">
    <source>
        <dbReference type="ARBA" id="ARBA00022803"/>
    </source>
</evidence>
<evidence type="ECO:0000313" key="5">
    <source>
        <dbReference type="EMBL" id="KEA64610.1"/>
    </source>
</evidence>
<dbReference type="SUPFAM" id="SSF48452">
    <property type="entry name" value="TPR-like"/>
    <property type="match status" value="3"/>
</dbReference>
<dbReference type="Pfam" id="PF13424">
    <property type="entry name" value="TPR_12"/>
    <property type="match status" value="1"/>
</dbReference>
<keyword evidence="1" id="KW-0677">Repeat</keyword>
<dbReference type="InterPro" id="IPR019734">
    <property type="entry name" value="TPR_rpt"/>
</dbReference>
<dbReference type="EMBL" id="JMQN01000015">
    <property type="protein sequence ID" value="KEA64610.1"/>
    <property type="molecule type" value="Genomic_DNA"/>
</dbReference>
<dbReference type="STRING" id="1232683.ADIMK_1063"/>
<gene>
    <name evidence="5" type="ORF">ADIMK_1063</name>
</gene>
<proteinExistence type="predicted"/>
<dbReference type="Pfam" id="PF13432">
    <property type="entry name" value="TPR_16"/>
    <property type="match status" value="1"/>
</dbReference>
<reference evidence="5 6" key="1">
    <citation type="submission" date="2014-04" db="EMBL/GenBank/DDBJ databases">
        <title>Marinobacterium kochiensis sp. nov., isolated from sediment sample collected from Kochi backwaters in Kerala, India.</title>
        <authorList>
            <person name="Singh A."/>
            <person name="Pinnaka A.K."/>
        </authorList>
    </citation>
    <scope>NUCLEOTIDE SEQUENCE [LARGE SCALE GENOMIC DNA]</scope>
    <source>
        <strain evidence="5 6">AK27</strain>
    </source>
</reference>
<dbReference type="eggNOG" id="COG0457">
    <property type="taxonomic scope" value="Bacteria"/>
</dbReference>
<sequence length="572" mass="63693">MRKTGLAILFGTLFLGGCAGQALNGSGTAAVHDTSPAPDAAVDYQPGELNQESVYELLAAEIAGQRRQFDQALGYYLHQAQMTRDPAVAERATRIAQFLRNSPAVLEAAAVWAQVTPEDQEPRHILANILISEGRFDEALPVLEQILDDGSTEAVLMIGGHSQQMPEDTARLYEQLLAPYSEQDPQRLDILLTRALLKRRMNDEDGALTLIDQGLAVEPTQTDLLQQKVEILRSRGDTAEALRIVNRALRMNPDAKPLKVQYVQLQIDTNPERARKAMLELAQAYPEDDQLHYYFALLALDHQQYDISRELLNTLLAKSPNNSNLHFYLGIVEEGAGNHPRAIEHYLKVKSGSNLQQALNRALNLLDQPEQESRVRKIIDQSIADHPQLTVELTLMLADWLNGHDQRDEALQLVENALAKHPNNVGLLYSHALMIEPDDPARMLSDLESALELEPDNGMLLNALGYSLTLYGDDLERAHTLISKALEQHPDDAAVLDSMGWVLYKLGRTSEALNFLRRAHDLFADPEVASHLIEVLWADGQTQEALELLKSSRENAPDDERLEKLAEKLGAS</sequence>
<dbReference type="PATRIC" id="fig|1232683.4.peg.1053"/>
<feature type="signal peptide" evidence="4">
    <location>
        <begin position="1"/>
        <end position="24"/>
    </location>
</feature>
<organism evidence="5 6">
    <name type="scientific">Marinobacterium lacunae</name>
    <dbReference type="NCBI Taxonomy" id="1232683"/>
    <lineage>
        <taxon>Bacteria</taxon>
        <taxon>Pseudomonadati</taxon>
        <taxon>Pseudomonadota</taxon>
        <taxon>Gammaproteobacteria</taxon>
        <taxon>Oceanospirillales</taxon>
        <taxon>Oceanospirillaceae</taxon>
        <taxon>Marinobacterium</taxon>
    </lineage>
</organism>
<dbReference type="PANTHER" id="PTHR44943:SF8">
    <property type="entry name" value="TPR REPEAT-CONTAINING PROTEIN MJ0263"/>
    <property type="match status" value="1"/>
</dbReference>
<feature type="region of interest" description="Disordered" evidence="3">
    <location>
        <begin position="550"/>
        <end position="572"/>
    </location>
</feature>
<keyword evidence="4" id="KW-0732">Signal</keyword>
<evidence type="ECO:0000256" key="3">
    <source>
        <dbReference type="SAM" id="MobiDB-lite"/>
    </source>
</evidence>
<keyword evidence="2" id="KW-0802">TPR repeat</keyword>
<dbReference type="Gene3D" id="1.25.40.10">
    <property type="entry name" value="Tetratricopeptide repeat domain"/>
    <property type="match status" value="2"/>
</dbReference>
<accession>A0A081G1F5</accession>
<dbReference type="PANTHER" id="PTHR44943">
    <property type="entry name" value="CELLULOSE SYNTHASE OPERON PROTEIN C"/>
    <property type="match status" value="1"/>
</dbReference>
<dbReference type="InterPro" id="IPR011990">
    <property type="entry name" value="TPR-like_helical_dom_sf"/>
</dbReference>
<dbReference type="OrthoDB" id="9766710at2"/>
<name>A0A081G1F5_9GAMM</name>
<evidence type="ECO:0000256" key="1">
    <source>
        <dbReference type="ARBA" id="ARBA00022737"/>
    </source>
</evidence>
<evidence type="ECO:0000256" key="4">
    <source>
        <dbReference type="SAM" id="SignalP"/>
    </source>
</evidence>
<dbReference type="InterPro" id="IPR051685">
    <property type="entry name" value="Ycf3/AcsC/BcsC/TPR_MFPF"/>
</dbReference>
<dbReference type="Pfam" id="PF13176">
    <property type="entry name" value="TPR_7"/>
    <property type="match status" value="1"/>
</dbReference>
<keyword evidence="6" id="KW-1185">Reference proteome</keyword>
<protein>
    <submittedName>
        <fullName evidence="5">Uncharacterized protein</fullName>
    </submittedName>
</protein>
<dbReference type="PROSITE" id="PS51257">
    <property type="entry name" value="PROKAR_LIPOPROTEIN"/>
    <property type="match status" value="1"/>
</dbReference>
<dbReference type="Proteomes" id="UP000028252">
    <property type="component" value="Unassembled WGS sequence"/>
</dbReference>
<dbReference type="AlphaFoldDB" id="A0A081G1F5"/>